<protein>
    <recommendedName>
        <fullName evidence="16">Proteasome inhibitor PI31 subunit</fullName>
    </recommendedName>
</protein>
<proteinExistence type="inferred from homology"/>
<feature type="compositionally biased region" description="Gly residues" evidence="11">
    <location>
        <begin position="354"/>
        <end position="368"/>
    </location>
</feature>
<evidence type="ECO:0000256" key="2">
    <source>
        <dbReference type="ARBA" id="ARBA00004496"/>
    </source>
</evidence>
<dbReference type="GeneID" id="92178718"/>
<evidence type="ECO:0000256" key="11">
    <source>
        <dbReference type="SAM" id="MobiDB-lite"/>
    </source>
</evidence>
<evidence type="ECO:0000256" key="10">
    <source>
        <dbReference type="ARBA" id="ARBA00024805"/>
    </source>
</evidence>
<evidence type="ECO:0008006" key="16">
    <source>
        <dbReference type="Google" id="ProtNLM"/>
    </source>
</evidence>
<dbReference type="GO" id="GO:0005783">
    <property type="term" value="C:endoplasmic reticulum"/>
    <property type="evidence" value="ECO:0007669"/>
    <property type="project" value="UniProtKB-SubCell"/>
</dbReference>
<feature type="compositionally biased region" description="Low complexity" evidence="11">
    <location>
        <begin position="50"/>
        <end position="72"/>
    </location>
</feature>
<dbReference type="PANTHER" id="PTHR13266">
    <property type="entry name" value="PROTEASOME INHIBITOR"/>
    <property type="match status" value="1"/>
</dbReference>
<organism evidence="14 15">
    <name type="scientific">Kwoniella newhampshirensis</name>
    <dbReference type="NCBI Taxonomy" id="1651941"/>
    <lineage>
        <taxon>Eukaryota</taxon>
        <taxon>Fungi</taxon>
        <taxon>Dikarya</taxon>
        <taxon>Basidiomycota</taxon>
        <taxon>Agaricomycotina</taxon>
        <taxon>Tremellomycetes</taxon>
        <taxon>Tremellales</taxon>
        <taxon>Cryptococcaceae</taxon>
        <taxon>Kwoniella</taxon>
    </lineage>
</organism>
<evidence type="ECO:0000256" key="8">
    <source>
        <dbReference type="ARBA" id="ARBA00022942"/>
    </source>
</evidence>
<evidence type="ECO:0000313" key="14">
    <source>
        <dbReference type="EMBL" id="KAK8864213.1"/>
    </source>
</evidence>
<keyword evidence="9" id="KW-0007">Acetylation</keyword>
<sequence length="428" mass="43790">MSDPLDTTALLRLLPDLLPRSTTSPLPNATDVIAALVHTIHTSLQFRLISPSSSSSSSSSTSNQATSSQTPSGDTEIDTSTEGDIDDGASETTTAVDQDEEPEAVGSNTALARLGEGWNSRGEDSYSFEYRHEQSAMTFRVRVGRMGGRVQIDAMAEDGAPNTISVVLTDLVNPSSFPVPSSATASSSSGSNPSPEAPARAVGLKSIAGVKTFVDQYKRDIIAKLLPGLQVPGYQEASGSNPRNPPPSAPSHEPAPARPAPPTSLIDPLRNPHPSNPLSVGRRDLDPFSSLQPPGLFNPNRDGGGMLVDFNHPLFDSRRRDRDPDMFGPGGGIQPPGARWDPVGPSVGGPRFPGPGGNPLGGVGVGGDRWGDELPPPGEFGPDLGRSGPGGLGGPRGRGRGCGGGFGGGGGGFGGGGSGFGGGGGMYM</sequence>
<dbReference type="Gene3D" id="3.40.1000.30">
    <property type="match status" value="1"/>
</dbReference>
<dbReference type="AlphaFoldDB" id="A0AAW0Z268"/>
<keyword evidence="4" id="KW-0488">Methylation</keyword>
<keyword evidence="8" id="KW-0647">Proteasome</keyword>
<feature type="domain" description="PI31 proteasome regulator C-terminal" evidence="12">
    <location>
        <begin position="280"/>
        <end position="345"/>
    </location>
</feature>
<evidence type="ECO:0000256" key="7">
    <source>
        <dbReference type="ARBA" id="ARBA00022824"/>
    </source>
</evidence>
<evidence type="ECO:0000256" key="4">
    <source>
        <dbReference type="ARBA" id="ARBA00022481"/>
    </source>
</evidence>
<feature type="region of interest" description="Disordered" evidence="11">
    <location>
        <begin position="178"/>
        <end position="199"/>
    </location>
</feature>
<dbReference type="EMBL" id="JBCAWK010000003">
    <property type="protein sequence ID" value="KAK8864213.1"/>
    <property type="molecule type" value="Genomic_DNA"/>
</dbReference>
<keyword evidence="5" id="KW-0963">Cytoplasm</keyword>
<feature type="region of interest" description="Disordered" evidence="11">
    <location>
        <begin position="233"/>
        <end position="428"/>
    </location>
</feature>
<dbReference type="Pfam" id="PF08577">
    <property type="entry name" value="PI31_Prot_C"/>
    <property type="match status" value="1"/>
</dbReference>
<evidence type="ECO:0000256" key="6">
    <source>
        <dbReference type="ARBA" id="ARBA00022553"/>
    </source>
</evidence>
<gene>
    <name evidence="14" type="ORF">IAR55_001459</name>
</gene>
<dbReference type="RefSeq" id="XP_066804509.1">
    <property type="nucleotide sequence ID" value="XM_066944586.1"/>
</dbReference>
<comment type="subcellular location">
    <subcellularLocation>
        <location evidence="2">Cytoplasm</location>
    </subcellularLocation>
    <subcellularLocation>
        <location evidence="1">Endoplasmic reticulum</location>
    </subcellularLocation>
</comment>
<comment type="function">
    <text evidence="10">Plays an important role in control of proteasome function. Inhibits the hydrolysis of protein and peptide substrates by the 20S proteasome. Also inhibits the activation of the proteasome by the proteasome regulatory proteins PA700 and PA28.</text>
</comment>
<evidence type="ECO:0000259" key="12">
    <source>
        <dbReference type="Pfam" id="PF08577"/>
    </source>
</evidence>
<dbReference type="PANTHER" id="PTHR13266:SF1">
    <property type="entry name" value="PROTEASOME INHIBITOR PI31 SUBUNIT"/>
    <property type="match status" value="1"/>
</dbReference>
<dbReference type="GO" id="GO:0070628">
    <property type="term" value="F:proteasome binding"/>
    <property type="evidence" value="ECO:0007669"/>
    <property type="project" value="InterPro"/>
</dbReference>
<feature type="compositionally biased region" description="Acidic residues" evidence="11">
    <location>
        <begin position="75"/>
        <end position="89"/>
    </location>
</feature>
<dbReference type="Pfam" id="PF11566">
    <property type="entry name" value="PI31_Prot_N"/>
    <property type="match status" value="1"/>
</dbReference>
<dbReference type="InterPro" id="IPR045128">
    <property type="entry name" value="PI31-like"/>
</dbReference>
<dbReference type="InterPro" id="IPR021625">
    <property type="entry name" value="PI31_Prot_N"/>
</dbReference>
<comment type="caution">
    <text evidence="14">The sequence shown here is derived from an EMBL/GenBank/DDBJ whole genome shotgun (WGS) entry which is preliminary data.</text>
</comment>
<feature type="region of interest" description="Disordered" evidence="11">
    <location>
        <begin position="50"/>
        <end position="118"/>
    </location>
</feature>
<dbReference type="InterPro" id="IPR013886">
    <property type="entry name" value="PI31_Prot_C"/>
</dbReference>
<feature type="compositionally biased region" description="Basic and acidic residues" evidence="11">
    <location>
        <begin position="315"/>
        <end position="325"/>
    </location>
</feature>
<evidence type="ECO:0000256" key="1">
    <source>
        <dbReference type="ARBA" id="ARBA00004240"/>
    </source>
</evidence>
<name>A0AAW0Z268_9TREE</name>
<reference evidence="14 15" key="1">
    <citation type="journal article" date="2024" name="bioRxiv">
        <title>Comparative genomics of Cryptococcus and Kwoniella reveals pathogenesis evolution and contrasting karyotype dynamics via intercentromeric recombination or chromosome fusion.</title>
        <authorList>
            <person name="Coelho M.A."/>
            <person name="David-Palma M."/>
            <person name="Shea T."/>
            <person name="Bowers K."/>
            <person name="McGinley-Smith S."/>
            <person name="Mohammad A.W."/>
            <person name="Gnirke A."/>
            <person name="Yurkov A.M."/>
            <person name="Nowrousian M."/>
            <person name="Sun S."/>
            <person name="Cuomo C.A."/>
            <person name="Heitman J."/>
        </authorList>
    </citation>
    <scope>NUCLEOTIDE SEQUENCE [LARGE SCALE GENOMIC DNA]</scope>
    <source>
        <strain evidence="14 15">CBS 13917</strain>
    </source>
</reference>
<keyword evidence="6" id="KW-0597">Phosphoprotein</keyword>
<evidence type="ECO:0000256" key="9">
    <source>
        <dbReference type="ARBA" id="ARBA00022990"/>
    </source>
</evidence>
<evidence type="ECO:0000256" key="3">
    <source>
        <dbReference type="ARBA" id="ARBA00006405"/>
    </source>
</evidence>
<evidence type="ECO:0000256" key="5">
    <source>
        <dbReference type="ARBA" id="ARBA00022490"/>
    </source>
</evidence>
<evidence type="ECO:0000313" key="15">
    <source>
        <dbReference type="Proteomes" id="UP001388673"/>
    </source>
</evidence>
<comment type="similarity">
    <text evidence="3">Belongs to the proteasome inhibitor PI31 family.</text>
</comment>
<dbReference type="GO" id="GO:0000502">
    <property type="term" value="C:proteasome complex"/>
    <property type="evidence" value="ECO:0007669"/>
    <property type="project" value="UniProtKB-KW"/>
</dbReference>
<evidence type="ECO:0000259" key="13">
    <source>
        <dbReference type="Pfam" id="PF11566"/>
    </source>
</evidence>
<dbReference type="GO" id="GO:0004866">
    <property type="term" value="F:endopeptidase inhibitor activity"/>
    <property type="evidence" value="ECO:0007669"/>
    <property type="project" value="InterPro"/>
</dbReference>
<feature type="compositionally biased region" description="Gly residues" evidence="11">
    <location>
        <begin position="387"/>
        <end position="428"/>
    </location>
</feature>
<dbReference type="Proteomes" id="UP001388673">
    <property type="component" value="Unassembled WGS sequence"/>
</dbReference>
<feature type="domain" description="PI31 proteasome regulator N-terminal" evidence="13">
    <location>
        <begin position="23"/>
        <end position="230"/>
    </location>
</feature>
<keyword evidence="7" id="KW-0256">Endoplasmic reticulum</keyword>
<dbReference type="GO" id="GO:0043161">
    <property type="term" value="P:proteasome-mediated ubiquitin-dependent protein catabolic process"/>
    <property type="evidence" value="ECO:0007669"/>
    <property type="project" value="InterPro"/>
</dbReference>
<accession>A0AAW0Z268</accession>
<dbReference type="KEGG" id="kne:92178718"/>
<keyword evidence="15" id="KW-1185">Reference proteome</keyword>